<evidence type="ECO:0000256" key="1">
    <source>
        <dbReference type="SAM" id="Phobius"/>
    </source>
</evidence>
<comment type="caution">
    <text evidence="3">The sequence shown here is derived from an EMBL/GenBank/DDBJ whole genome shotgun (WGS) entry which is preliminary data.</text>
</comment>
<evidence type="ECO:0000259" key="2">
    <source>
        <dbReference type="PROSITE" id="PS50234"/>
    </source>
</evidence>
<dbReference type="AlphaFoldDB" id="A0A966DTG8"/>
<reference evidence="3" key="1">
    <citation type="submission" date="2020-01" db="EMBL/GenBank/DDBJ databases">
        <authorList>
            <person name="Seo Y.L."/>
        </authorList>
    </citation>
    <scope>NUCLEOTIDE SEQUENCE</scope>
    <source>
        <strain evidence="3">R11</strain>
    </source>
</reference>
<sequence length="327" mass="36142">MQFEIAYKWVFWLAALPLVVYVILPPLHKKRTGLIAPFFKRAAAVSSQRPKRRAWISSKNLLTWVALAGCWLSLLAAASSPRYVGKPAKKTKTVRSFLIVTDISLSMATTDWHVGGRRLTRWGAIKSIMKGFVKDRKSDQVGLVMFGTNAYLQSPFTTDLETVSWLMDQTEVGMAGQMTSIGSAIAYGIKVFKQDTIKQKIMLLLTDGIDGGQDISPLDAAQAAKRDSIKIYTIGIGQARGSGGYDLDEKTLKDIANTTDGQYFNAMNSGQLKNVYAVLDKLQPVVYDEDVYKPVVLLYYYPLAVAVLLALVAPFINAIINLFRPSS</sequence>
<keyword evidence="1" id="KW-1133">Transmembrane helix</keyword>
<dbReference type="PANTHER" id="PTHR22550:SF18">
    <property type="entry name" value="VWFA DOMAIN-CONTAINING PROTEIN"/>
    <property type="match status" value="1"/>
</dbReference>
<dbReference type="Proteomes" id="UP000638732">
    <property type="component" value="Unassembled WGS sequence"/>
</dbReference>
<dbReference type="PROSITE" id="PS50234">
    <property type="entry name" value="VWFA"/>
    <property type="match status" value="1"/>
</dbReference>
<dbReference type="SUPFAM" id="SSF53300">
    <property type="entry name" value="vWA-like"/>
    <property type="match status" value="1"/>
</dbReference>
<name>A0A966DTG8_9SPHI</name>
<keyword evidence="1" id="KW-0472">Membrane</keyword>
<feature type="domain" description="VWFA" evidence="2">
    <location>
        <begin position="96"/>
        <end position="282"/>
    </location>
</feature>
<keyword evidence="4" id="KW-1185">Reference proteome</keyword>
<dbReference type="InterPro" id="IPR036465">
    <property type="entry name" value="vWFA_dom_sf"/>
</dbReference>
<dbReference type="InterPro" id="IPR002035">
    <property type="entry name" value="VWF_A"/>
</dbReference>
<feature type="transmembrane region" description="Helical" evidence="1">
    <location>
        <begin position="61"/>
        <end position="79"/>
    </location>
</feature>
<dbReference type="SMART" id="SM00327">
    <property type="entry name" value="VWA"/>
    <property type="match status" value="1"/>
</dbReference>
<organism evidence="3 4">
    <name type="scientific">Mucilaginibacter agri</name>
    <dbReference type="NCBI Taxonomy" id="2695265"/>
    <lineage>
        <taxon>Bacteria</taxon>
        <taxon>Pseudomonadati</taxon>
        <taxon>Bacteroidota</taxon>
        <taxon>Sphingobacteriia</taxon>
        <taxon>Sphingobacteriales</taxon>
        <taxon>Sphingobacteriaceae</taxon>
        <taxon>Mucilaginibacter</taxon>
    </lineage>
</organism>
<feature type="transmembrane region" description="Helical" evidence="1">
    <location>
        <begin position="299"/>
        <end position="323"/>
    </location>
</feature>
<dbReference type="PANTHER" id="PTHR22550">
    <property type="entry name" value="SPORE GERMINATION PROTEIN"/>
    <property type="match status" value="1"/>
</dbReference>
<gene>
    <name evidence="3" type="ORF">GSY63_17890</name>
</gene>
<feature type="transmembrane region" description="Helical" evidence="1">
    <location>
        <begin position="6"/>
        <end position="24"/>
    </location>
</feature>
<evidence type="ECO:0000313" key="4">
    <source>
        <dbReference type="Proteomes" id="UP000638732"/>
    </source>
</evidence>
<proteinExistence type="predicted"/>
<accession>A0A966DTG8</accession>
<dbReference type="InterPro" id="IPR050768">
    <property type="entry name" value="UPF0353/GerABKA_families"/>
</dbReference>
<protein>
    <submittedName>
        <fullName evidence="3">VWA domain-containing protein</fullName>
    </submittedName>
</protein>
<reference evidence="3" key="2">
    <citation type="submission" date="2020-10" db="EMBL/GenBank/DDBJ databases">
        <title>Mucilaginibacter sp. nov., isolated from soil.</title>
        <authorList>
            <person name="Jeon C.O."/>
        </authorList>
    </citation>
    <scope>NUCLEOTIDE SEQUENCE</scope>
    <source>
        <strain evidence="3">R11</strain>
    </source>
</reference>
<evidence type="ECO:0000313" key="3">
    <source>
        <dbReference type="EMBL" id="NCD71243.1"/>
    </source>
</evidence>
<keyword evidence="1" id="KW-0812">Transmembrane</keyword>
<dbReference type="Pfam" id="PF00092">
    <property type="entry name" value="VWA"/>
    <property type="match status" value="1"/>
</dbReference>
<dbReference type="EMBL" id="WWEO01000044">
    <property type="protein sequence ID" value="NCD71243.1"/>
    <property type="molecule type" value="Genomic_DNA"/>
</dbReference>
<dbReference type="Gene3D" id="3.40.50.410">
    <property type="entry name" value="von Willebrand factor, type A domain"/>
    <property type="match status" value="1"/>
</dbReference>